<gene>
    <name evidence="3" type="ORF">DPV98_05970</name>
</gene>
<evidence type="ECO:0000256" key="2">
    <source>
        <dbReference type="SAM" id="SignalP"/>
    </source>
</evidence>
<sequence>MKKLITLSTILALSVASVVEAKGMRSSRSVSGRTISAPTQPMKMNSQQKTNTQQQTQHDATFDNTRSAQSAQPQAQAQQAGGSRLASFATGAAAGYVLSEMLTPSAAQANQTTQQASQPTASAAQAVEKTADVANAQVAQFKSIGGQIDPFLIEKTDGYRRYCIEGVQYLIPALAGQTVQASPVVMVKPNGSPLECRLVP</sequence>
<evidence type="ECO:0000256" key="1">
    <source>
        <dbReference type="SAM" id="MobiDB-lite"/>
    </source>
</evidence>
<feature type="compositionally biased region" description="Polar residues" evidence="1">
    <location>
        <begin position="26"/>
        <end position="46"/>
    </location>
</feature>
<dbReference type="RefSeq" id="WP_111313040.1">
    <property type="nucleotide sequence ID" value="NZ_JAUPSI010000041.1"/>
</dbReference>
<name>A0A369ZGD6_HAEPH</name>
<dbReference type="STRING" id="735.B0185_01440"/>
<proteinExistence type="predicted"/>
<comment type="caution">
    <text evidence="3">The sequence shown here is derived from an EMBL/GenBank/DDBJ whole genome shotgun (WGS) entry which is preliminary data.</text>
</comment>
<feature type="compositionally biased region" description="Low complexity" evidence="1">
    <location>
        <begin position="66"/>
        <end position="82"/>
    </location>
</feature>
<dbReference type="Proteomes" id="UP000253999">
    <property type="component" value="Unassembled WGS sequence"/>
</dbReference>
<keyword evidence="2" id="KW-0732">Signal</keyword>
<evidence type="ECO:0000313" key="3">
    <source>
        <dbReference type="EMBL" id="RDF04065.1"/>
    </source>
</evidence>
<dbReference type="EMBL" id="QEQD01000005">
    <property type="protein sequence ID" value="RDF04065.1"/>
    <property type="molecule type" value="Genomic_DNA"/>
</dbReference>
<reference evidence="3 4" key="1">
    <citation type="submission" date="2018-05" db="EMBL/GenBank/DDBJ databases">
        <title>Draft Genome Sequences for a Diverse set of 7 Haemophilus Species.</title>
        <authorList>
            <person name="Nichols M."/>
            <person name="Topaz N."/>
            <person name="Wang X."/>
            <person name="Wang X."/>
            <person name="Boxrud D."/>
        </authorList>
    </citation>
    <scope>NUCLEOTIDE SEQUENCE [LARGE SCALE GENOMIC DNA]</scope>
    <source>
        <strain evidence="3 4">C2010039593</strain>
    </source>
</reference>
<accession>A0A369ZGD6</accession>
<evidence type="ECO:0000313" key="4">
    <source>
        <dbReference type="Proteomes" id="UP000253999"/>
    </source>
</evidence>
<feature type="region of interest" description="Disordered" evidence="1">
    <location>
        <begin position="22"/>
        <end position="82"/>
    </location>
</feature>
<feature type="signal peptide" evidence="2">
    <location>
        <begin position="1"/>
        <end position="21"/>
    </location>
</feature>
<dbReference type="AlphaFoldDB" id="A0A369ZGD6"/>
<feature type="chain" id="PRO_5016867969" evidence="2">
    <location>
        <begin position="22"/>
        <end position="200"/>
    </location>
</feature>
<feature type="compositionally biased region" description="Low complexity" evidence="1">
    <location>
        <begin position="47"/>
        <end position="57"/>
    </location>
</feature>
<organism evidence="3 4">
    <name type="scientific">Haemophilus parahaemolyticus</name>
    <dbReference type="NCBI Taxonomy" id="735"/>
    <lineage>
        <taxon>Bacteria</taxon>
        <taxon>Pseudomonadati</taxon>
        <taxon>Pseudomonadota</taxon>
        <taxon>Gammaproteobacteria</taxon>
        <taxon>Pasteurellales</taxon>
        <taxon>Pasteurellaceae</taxon>
        <taxon>Haemophilus</taxon>
    </lineage>
</organism>
<protein>
    <submittedName>
        <fullName evidence="3">Uncharacterized protein</fullName>
    </submittedName>
</protein>